<reference evidence="1 2" key="1">
    <citation type="journal article" date="2023" name="Nucleic Acids Res.">
        <title>The hologenome of Daphnia magna reveals possible DNA methylation and microbiome-mediated evolution of the host genome.</title>
        <authorList>
            <person name="Chaturvedi A."/>
            <person name="Li X."/>
            <person name="Dhandapani V."/>
            <person name="Marshall H."/>
            <person name="Kissane S."/>
            <person name="Cuenca-Cambronero M."/>
            <person name="Asole G."/>
            <person name="Calvet F."/>
            <person name="Ruiz-Romero M."/>
            <person name="Marangio P."/>
            <person name="Guigo R."/>
            <person name="Rago D."/>
            <person name="Mirbahai L."/>
            <person name="Eastwood N."/>
            <person name="Colbourne J.K."/>
            <person name="Zhou J."/>
            <person name="Mallon E."/>
            <person name="Orsini L."/>
        </authorList>
    </citation>
    <scope>NUCLEOTIDE SEQUENCE [LARGE SCALE GENOMIC DNA]</scope>
    <source>
        <strain evidence="1">LRV0_1</strain>
    </source>
</reference>
<protein>
    <submittedName>
        <fullName evidence="1">Uncharacterized protein</fullName>
    </submittedName>
</protein>
<proteinExistence type="predicted"/>
<evidence type="ECO:0000313" key="2">
    <source>
        <dbReference type="Proteomes" id="UP001234178"/>
    </source>
</evidence>
<sequence length="247" mass="26484">MFLSFHARAWGDCRIGLASPVSIVCSAAVHSPSWSPGNEKQSPYSTNTSRIFYLSVSINPSPILLSNSCSRSAFFSVTAVTATIGLSPSLISFTGSITPKIVPSSIHCLWSNKLVTPIYPIVPTLLTRVFPVDTLFVICNAWEGSTSAHPTNPFKSSGLVVTTFIDRVGTQHPCWITSSSASSVAYSTSAPMAMSPMKISGSAPIFIYVPRESRCHRSAPHLPPRRSSSRLTPTALPLFPVESPAVN</sequence>
<gene>
    <name evidence="1" type="ORF">OUZ56_016305</name>
</gene>
<dbReference type="EMBL" id="JAOYFB010000038">
    <property type="protein sequence ID" value="KAK4027294.1"/>
    <property type="molecule type" value="Genomic_DNA"/>
</dbReference>
<organism evidence="1 2">
    <name type="scientific">Daphnia magna</name>
    <dbReference type="NCBI Taxonomy" id="35525"/>
    <lineage>
        <taxon>Eukaryota</taxon>
        <taxon>Metazoa</taxon>
        <taxon>Ecdysozoa</taxon>
        <taxon>Arthropoda</taxon>
        <taxon>Crustacea</taxon>
        <taxon>Branchiopoda</taxon>
        <taxon>Diplostraca</taxon>
        <taxon>Cladocera</taxon>
        <taxon>Anomopoda</taxon>
        <taxon>Daphniidae</taxon>
        <taxon>Daphnia</taxon>
    </lineage>
</organism>
<accession>A0ABR0AQ85</accession>
<name>A0ABR0AQ85_9CRUS</name>
<comment type="caution">
    <text evidence="1">The sequence shown here is derived from an EMBL/GenBank/DDBJ whole genome shotgun (WGS) entry which is preliminary data.</text>
</comment>
<evidence type="ECO:0000313" key="1">
    <source>
        <dbReference type="EMBL" id="KAK4027294.1"/>
    </source>
</evidence>
<keyword evidence="2" id="KW-1185">Reference proteome</keyword>
<dbReference type="Proteomes" id="UP001234178">
    <property type="component" value="Unassembled WGS sequence"/>
</dbReference>